<proteinExistence type="predicted"/>
<dbReference type="PANTHER" id="PTHR30595">
    <property type="entry name" value="GLPR-RELATED TRANSCRIPTIONAL REPRESSOR"/>
    <property type="match status" value="1"/>
</dbReference>
<dbReference type="InterPro" id="IPR038475">
    <property type="entry name" value="RecG_C_sf"/>
</dbReference>
<name>A0A501PD57_9PROT</name>
<keyword evidence="3" id="KW-1185">Reference proteome</keyword>
<dbReference type="Gene3D" id="3.30.565.60">
    <property type="match status" value="1"/>
</dbReference>
<accession>A0A501PD57</accession>
<protein>
    <submittedName>
        <fullName evidence="2">Transcriptional regulator</fullName>
    </submittedName>
</protein>
<dbReference type="Pfam" id="PF13749">
    <property type="entry name" value="HATPase_c_4"/>
    <property type="match status" value="1"/>
</dbReference>
<dbReference type="PANTHER" id="PTHR30595:SF6">
    <property type="entry name" value="SCHLAFEN ALBA-2 DOMAIN-CONTAINING PROTEIN"/>
    <property type="match status" value="1"/>
</dbReference>
<reference evidence="3" key="1">
    <citation type="submission" date="2019-06" db="EMBL/GenBank/DDBJ databases">
        <title>The complete genome of Emcibacter congregatus ZYLT.</title>
        <authorList>
            <person name="Zhao Z."/>
        </authorList>
    </citation>
    <scope>NUCLEOTIDE SEQUENCE [LARGE SCALE GENOMIC DNA]</scope>
    <source>
        <strain evidence="3">MCCC 1A06723</strain>
    </source>
</reference>
<evidence type="ECO:0000313" key="3">
    <source>
        <dbReference type="Proteomes" id="UP000319148"/>
    </source>
</evidence>
<dbReference type="Proteomes" id="UP000319148">
    <property type="component" value="Unassembled WGS sequence"/>
</dbReference>
<dbReference type="RefSeq" id="WP_139942283.1">
    <property type="nucleotide sequence ID" value="NZ_JBHSYP010000005.1"/>
</dbReference>
<dbReference type="Pfam" id="PF04326">
    <property type="entry name" value="SLFN_AlbA_2"/>
    <property type="match status" value="1"/>
</dbReference>
<feature type="domain" description="Schlafen AlbA-2" evidence="1">
    <location>
        <begin position="19"/>
        <end position="136"/>
    </location>
</feature>
<dbReference type="Gene3D" id="3.30.950.30">
    <property type="entry name" value="Schlafen, AAA domain"/>
    <property type="match status" value="1"/>
</dbReference>
<gene>
    <name evidence="2" type="ORF">FIV46_16475</name>
</gene>
<dbReference type="EMBL" id="VFIY01000018">
    <property type="protein sequence ID" value="TPD57971.1"/>
    <property type="molecule type" value="Genomic_DNA"/>
</dbReference>
<dbReference type="OrthoDB" id="9805115at2"/>
<organism evidence="2 3">
    <name type="scientific">Emcibacter nanhaiensis</name>
    <dbReference type="NCBI Taxonomy" id="1505037"/>
    <lineage>
        <taxon>Bacteria</taxon>
        <taxon>Pseudomonadati</taxon>
        <taxon>Pseudomonadota</taxon>
        <taxon>Alphaproteobacteria</taxon>
        <taxon>Emcibacterales</taxon>
        <taxon>Emcibacteraceae</taxon>
        <taxon>Emcibacter</taxon>
    </lineage>
</organism>
<evidence type="ECO:0000259" key="1">
    <source>
        <dbReference type="Pfam" id="PF04326"/>
    </source>
</evidence>
<comment type="caution">
    <text evidence="2">The sequence shown here is derived from an EMBL/GenBank/DDBJ whole genome shotgun (WGS) entry which is preliminary data.</text>
</comment>
<dbReference type="InterPro" id="IPR007421">
    <property type="entry name" value="Schlafen_AlbA_2_dom"/>
</dbReference>
<sequence length="473" mass="53833">MKTIIITDEEYLDYADRDESHFFDLKSREISPQKIQRAAVAFSNADGGEIVVGIKDKKTGLPPEDRWEAIPNIETLNDHLQVLFAVDPPLEIQYEIIKRDSCDGYALRILIEKGSLVCTTADGKVYVRQGSQSLPLQSAERIQQLTFAKGAKSYEDMCIEECAPEQIVDSEELASFLLDYSPKTDPLEFVINQNLLDYKTWHPRIASALLFHDIPSAVVPRKCAIKITRYETKEDDPERDHLANQYTIEGPSYKIIHESVTKITEIMSAIDVWTADGRKRLEYPPEAIWETVVNAVIHRDYSISDDIQILIFDDRIEILSPGKLPGYVNVENILDARFSRNPKMVRTLNRYKDPPNRDLGEGLNTTFQKMKEFGLKNPIIEEKGNYLSVILPHAPLAAPTVAIMKFLESHEEITNKQARDITGIKSENLMKIEFYKLRDEGHIELVPGKTSGPRSAWHLTNKGKAYNKSKKTN</sequence>
<evidence type="ECO:0000313" key="2">
    <source>
        <dbReference type="EMBL" id="TPD57971.1"/>
    </source>
</evidence>
<dbReference type="AlphaFoldDB" id="A0A501PD57"/>
<dbReference type="InterPro" id="IPR038461">
    <property type="entry name" value="Schlafen_AlbA_2_dom_sf"/>
</dbReference>